<comment type="caution">
    <text evidence="9">The sequence shown here is derived from an EMBL/GenBank/DDBJ whole genome shotgun (WGS) entry which is preliminary data.</text>
</comment>
<feature type="domain" description="L,D-TPase catalytic" evidence="8">
    <location>
        <begin position="59"/>
        <end position="169"/>
    </location>
</feature>
<dbReference type="PROSITE" id="PS52029">
    <property type="entry name" value="LD_TPASE"/>
    <property type="match status" value="1"/>
</dbReference>
<dbReference type="CDD" id="cd16913">
    <property type="entry name" value="YkuD_like"/>
    <property type="match status" value="1"/>
</dbReference>
<dbReference type="AlphaFoldDB" id="A0AA37RI72"/>
<evidence type="ECO:0000256" key="5">
    <source>
        <dbReference type="ARBA" id="ARBA00022984"/>
    </source>
</evidence>
<evidence type="ECO:0000259" key="8">
    <source>
        <dbReference type="PROSITE" id="PS52029"/>
    </source>
</evidence>
<evidence type="ECO:0000256" key="4">
    <source>
        <dbReference type="ARBA" id="ARBA00022960"/>
    </source>
</evidence>
<dbReference type="PANTHER" id="PTHR30582">
    <property type="entry name" value="L,D-TRANSPEPTIDASE"/>
    <property type="match status" value="1"/>
</dbReference>
<accession>A0AA37RI72</accession>
<name>A0AA37RI72_PSEPU</name>
<dbReference type="InterPro" id="IPR016915">
    <property type="entry name" value="UCP029342"/>
</dbReference>
<dbReference type="SUPFAM" id="SSF141523">
    <property type="entry name" value="L,D-transpeptidase catalytic domain-like"/>
    <property type="match status" value="1"/>
</dbReference>
<keyword evidence="5 7" id="KW-0573">Peptidoglycan synthesis</keyword>
<evidence type="ECO:0000256" key="3">
    <source>
        <dbReference type="ARBA" id="ARBA00022679"/>
    </source>
</evidence>
<organism evidence="9 10">
    <name type="scientific">Pseudomonas putida</name>
    <name type="common">Arthrobacter siderocapsulatus</name>
    <dbReference type="NCBI Taxonomy" id="303"/>
    <lineage>
        <taxon>Bacteria</taxon>
        <taxon>Pseudomonadati</taxon>
        <taxon>Pseudomonadota</taxon>
        <taxon>Gammaproteobacteria</taxon>
        <taxon>Pseudomonadales</taxon>
        <taxon>Pseudomonadaceae</taxon>
        <taxon>Pseudomonas</taxon>
    </lineage>
</organism>
<dbReference type="GO" id="GO:0071555">
    <property type="term" value="P:cell wall organization"/>
    <property type="evidence" value="ECO:0007669"/>
    <property type="project" value="UniProtKB-UniRule"/>
</dbReference>
<proteinExistence type="inferred from homology"/>
<dbReference type="Gene3D" id="2.40.440.10">
    <property type="entry name" value="L,D-transpeptidase catalytic domain-like"/>
    <property type="match status" value="1"/>
</dbReference>
<dbReference type="PIRSF" id="PIRSF029342">
    <property type="entry name" value="UCP029342_ErfK/YbiS/YcfS/YnhG"/>
    <property type="match status" value="1"/>
</dbReference>
<comment type="pathway">
    <text evidence="1 7">Cell wall biogenesis; peptidoglycan biosynthesis.</text>
</comment>
<dbReference type="PANTHER" id="PTHR30582:SF2">
    <property type="entry name" value="L,D-TRANSPEPTIDASE YCIB-RELATED"/>
    <property type="match status" value="1"/>
</dbReference>
<gene>
    <name evidence="9" type="ORF">PPUN14671_39100</name>
</gene>
<dbReference type="GO" id="GO:0016740">
    <property type="term" value="F:transferase activity"/>
    <property type="evidence" value="ECO:0007669"/>
    <property type="project" value="UniProtKB-KW"/>
</dbReference>
<keyword evidence="3" id="KW-0808">Transferase</keyword>
<evidence type="ECO:0000313" key="10">
    <source>
        <dbReference type="Proteomes" id="UP001161257"/>
    </source>
</evidence>
<dbReference type="GO" id="GO:0018104">
    <property type="term" value="P:peptidoglycan-protein cross-linking"/>
    <property type="evidence" value="ECO:0007669"/>
    <property type="project" value="TreeGrafter"/>
</dbReference>
<evidence type="ECO:0000256" key="1">
    <source>
        <dbReference type="ARBA" id="ARBA00004752"/>
    </source>
</evidence>
<evidence type="ECO:0000256" key="6">
    <source>
        <dbReference type="ARBA" id="ARBA00023316"/>
    </source>
</evidence>
<feature type="active site" description="Proton donor/acceptor" evidence="7">
    <location>
        <position position="131"/>
    </location>
</feature>
<dbReference type="NCBIfam" id="NF004785">
    <property type="entry name" value="PRK06132.1-2"/>
    <property type="match status" value="1"/>
</dbReference>
<evidence type="ECO:0000313" key="9">
    <source>
        <dbReference type="EMBL" id="GLO37074.1"/>
    </source>
</evidence>
<evidence type="ECO:0000256" key="2">
    <source>
        <dbReference type="ARBA" id="ARBA00005992"/>
    </source>
</evidence>
<protein>
    <recommendedName>
        <fullName evidence="8">L,D-TPase catalytic domain-containing protein</fullName>
    </recommendedName>
</protein>
<dbReference type="Pfam" id="PF03734">
    <property type="entry name" value="YkuD"/>
    <property type="match status" value="1"/>
</dbReference>
<dbReference type="GO" id="GO:0005576">
    <property type="term" value="C:extracellular region"/>
    <property type="evidence" value="ECO:0007669"/>
    <property type="project" value="TreeGrafter"/>
</dbReference>
<feature type="active site" description="Nucleophile" evidence="7">
    <location>
        <position position="144"/>
    </location>
</feature>
<dbReference type="EMBL" id="BSKJ01000009">
    <property type="protein sequence ID" value="GLO37074.1"/>
    <property type="molecule type" value="Genomic_DNA"/>
</dbReference>
<reference evidence="9" key="1">
    <citation type="submission" date="2023-01" db="EMBL/GenBank/DDBJ databases">
        <title>Whole-genome sequence of Pseudomonas putida NBRC 14671.</title>
        <authorList>
            <person name="Morohoshi T."/>
            <person name="Someya N."/>
        </authorList>
    </citation>
    <scope>NUCLEOTIDE SEQUENCE</scope>
    <source>
        <strain evidence="9">NBRC 14671</strain>
    </source>
</reference>
<keyword evidence="4 7" id="KW-0133">Cell shape</keyword>
<sequence>MGGYSMLHVPLGLGLLLAAALVEATPLQVPTPAQLRSQLDSLKPGQFLWYPQVSPVGPVTVVVSLTEQRTYVYRNGIAIGVSTVSSGKPGRETPTGVFSILQKKVEHKSSLYNSAPMPYMERLTWDGIALHAGHLPGYPASHGCVRLPMDFARKLYEVTGFSSTTVIVSDTHSAPVEVYHPGVLAPTVSDGKAQGPLVLSNQQFWNDPYPTAGPMSILISRADVRAYVFRGGQLIGSAPALSLEGSQHRSGMAVYSLLQKPSTLALDGALPLRWSVVGLSNPEYGSTPYEQLGQLNINPEFRRHLRAAMDVGTMLVITDWASTRDTRSDGKFTVISTEGSEEVKPLVKK</sequence>
<evidence type="ECO:0000256" key="7">
    <source>
        <dbReference type="PROSITE-ProRule" id="PRU01373"/>
    </source>
</evidence>
<dbReference type="Proteomes" id="UP001161257">
    <property type="component" value="Unassembled WGS sequence"/>
</dbReference>
<dbReference type="GO" id="GO:0008360">
    <property type="term" value="P:regulation of cell shape"/>
    <property type="evidence" value="ECO:0007669"/>
    <property type="project" value="UniProtKB-UniRule"/>
</dbReference>
<dbReference type="InterPro" id="IPR005490">
    <property type="entry name" value="LD_TPept_cat_dom"/>
</dbReference>
<dbReference type="InterPro" id="IPR050979">
    <property type="entry name" value="LD-transpeptidase"/>
</dbReference>
<keyword evidence="6 7" id="KW-0961">Cell wall biogenesis/degradation</keyword>
<dbReference type="GO" id="GO:0071972">
    <property type="term" value="F:peptidoglycan L,D-transpeptidase activity"/>
    <property type="evidence" value="ECO:0007669"/>
    <property type="project" value="TreeGrafter"/>
</dbReference>
<dbReference type="InterPro" id="IPR038063">
    <property type="entry name" value="Transpep_catalytic_dom"/>
</dbReference>
<dbReference type="NCBIfam" id="NF004787">
    <property type="entry name" value="PRK06132.1-4"/>
    <property type="match status" value="1"/>
</dbReference>
<comment type="similarity">
    <text evidence="2">Belongs to the YkuD family.</text>
</comment>